<evidence type="ECO:0000256" key="7">
    <source>
        <dbReference type="RuleBase" id="RU004504"/>
    </source>
</evidence>
<sequence length="377" mass="41131">MVYLDNAATTKVRQEAVDAAVNAMEKRYGNPSSLHRFGLEAENIVTAARKIIAKTLGCTPAELFFTSGATESSNLAILGGTQAMHRRGNRVVTTTVEHPATGHPFDELEKQGLEVIRISPRENGKFAPEDFVEAVNDQTILVSCMYVNNETGLILPIDEIGKKIKRKSPNLLFHVDAVQAFGKLPFQVGRMPVDMMSISGHKIYAPKGIGALYLKKGVRVLPRNLGGGQEKGLRSGTESVPMIAGFGTAIQAIAPSIRRNLSYYQELNHYLREQLQGISGIVWNSQPDDAPYICNFSVLGIRSEIMLHFLEQKEIYVSSGSACSKGAHSGVLSELGCSDQQVDSALRISFSYETTKQDLDCLIAGLQEGMATLARQK</sequence>
<proteinExistence type="inferred from homology"/>
<dbReference type="InterPro" id="IPR015424">
    <property type="entry name" value="PyrdxlP-dep_Trfase"/>
</dbReference>
<evidence type="ECO:0000256" key="4">
    <source>
        <dbReference type="ARBA" id="ARBA00022898"/>
    </source>
</evidence>
<evidence type="ECO:0000313" key="9">
    <source>
        <dbReference type="EMBL" id="MBC5788008.1"/>
    </source>
</evidence>
<evidence type="ECO:0000259" key="8">
    <source>
        <dbReference type="Pfam" id="PF00266"/>
    </source>
</evidence>
<reference evidence="9 10" key="1">
    <citation type="submission" date="2020-08" db="EMBL/GenBank/DDBJ databases">
        <title>Genome public.</title>
        <authorList>
            <person name="Liu C."/>
            <person name="Sun Q."/>
        </authorList>
    </citation>
    <scope>NUCLEOTIDE SEQUENCE [LARGE SCALE GENOMIC DNA]</scope>
    <source>
        <strain evidence="9 10">NSJ-27</strain>
    </source>
</reference>
<dbReference type="PANTHER" id="PTHR11601:SF50">
    <property type="entry name" value="CYSTEINE DESULFURASE ISCS 2-RELATED"/>
    <property type="match status" value="1"/>
</dbReference>
<accession>A0ABR7ISC8</accession>
<comment type="similarity">
    <text evidence="2">Belongs to the class-V pyridoxal-phosphate-dependent aminotransferase family. NifS/IscS subfamily.</text>
</comment>
<dbReference type="InterPro" id="IPR020578">
    <property type="entry name" value="Aminotrans_V_PyrdxlP_BS"/>
</dbReference>
<evidence type="ECO:0000313" key="10">
    <source>
        <dbReference type="Proteomes" id="UP000649151"/>
    </source>
</evidence>
<dbReference type="SUPFAM" id="SSF53383">
    <property type="entry name" value="PLP-dependent transferases"/>
    <property type="match status" value="1"/>
</dbReference>
<dbReference type="InterPro" id="IPR016454">
    <property type="entry name" value="Cysteine_dSase"/>
</dbReference>
<dbReference type="PROSITE" id="PS00595">
    <property type="entry name" value="AA_TRANSFER_CLASS_5"/>
    <property type="match status" value="1"/>
</dbReference>
<name>A0ABR7ISC8_9CLOT</name>
<keyword evidence="4" id="KW-0663">Pyridoxal phosphate</keyword>
<organism evidence="9 10">
    <name type="scientific">Clostridium facile</name>
    <dbReference type="NCBI Taxonomy" id="2763035"/>
    <lineage>
        <taxon>Bacteria</taxon>
        <taxon>Bacillati</taxon>
        <taxon>Bacillota</taxon>
        <taxon>Clostridia</taxon>
        <taxon>Eubacteriales</taxon>
        <taxon>Clostridiaceae</taxon>
        <taxon>Clostridium</taxon>
    </lineage>
</organism>
<protein>
    <submittedName>
        <fullName evidence="9">Cysteine desulfurase</fullName>
    </submittedName>
</protein>
<keyword evidence="10" id="KW-1185">Reference proteome</keyword>
<comment type="cofactor">
    <cofactor evidence="1 7">
        <name>pyridoxal 5'-phosphate</name>
        <dbReference type="ChEBI" id="CHEBI:597326"/>
    </cofactor>
</comment>
<evidence type="ECO:0000256" key="2">
    <source>
        <dbReference type="ARBA" id="ARBA00006490"/>
    </source>
</evidence>
<dbReference type="InterPro" id="IPR000192">
    <property type="entry name" value="Aminotrans_V_dom"/>
</dbReference>
<keyword evidence="3" id="KW-0479">Metal-binding</keyword>
<dbReference type="RefSeq" id="WP_186996711.1">
    <property type="nucleotide sequence ID" value="NZ_JACOQK010000001.1"/>
</dbReference>
<evidence type="ECO:0000256" key="5">
    <source>
        <dbReference type="ARBA" id="ARBA00023004"/>
    </source>
</evidence>
<keyword evidence="6" id="KW-0411">Iron-sulfur</keyword>
<dbReference type="Gene3D" id="3.40.640.10">
    <property type="entry name" value="Type I PLP-dependent aspartate aminotransferase-like (Major domain)"/>
    <property type="match status" value="1"/>
</dbReference>
<dbReference type="PIRSF" id="PIRSF005572">
    <property type="entry name" value="NifS"/>
    <property type="match status" value="1"/>
</dbReference>
<dbReference type="Pfam" id="PF00266">
    <property type="entry name" value="Aminotran_5"/>
    <property type="match status" value="1"/>
</dbReference>
<dbReference type="PANTHER" id="PTHR11601">
    <property type="entry name" value="CYSTEINE DESULFURYLASE FAMILY MEMBER"/>
    <property type="match status" value="1"/>
</dbReference>
<gene>
    <name evidence="9" type="ORF">H8Z77_08265</name>
</gene>
<dbReference type="Gene3D" id="1.10.260.50">
    <property type="match status" value="1"/>
</dbReference>
<dbReference type="EMBL" id="JACOQK010000001">
    <property type="protein sequence ID" value="MBC5788008.1"/>
    <property type="molecule type" value="Genomic_DNA"/>
</dbReference>
<dbReference type="InterPro" id="IPR015422">
    <property type="entry name" value="PyrdxlP-dep_Trfase_small"/>
</dbReference>
<feature type="domain" description="Aminotransferase class V" evidence="8">
    <location>
        <begin position="2"/>
        <end position="362"/>
    </location>
</feature>
<evidence type="ECO:0000256" key="1">
    <source>
        <dbReference type="ARBA" id="ARBA00001933"/>
    </source>
</evidence>
<dbReference type="Gene3D" id="3.90.1150.10">
    <property type="entry name" value="Aspartate Aminotransferase, domain 1"/>
    <property type="match status" value="1"/>
</dbReference>
<evidence type="ECO:0000256" key="3">
    <source>
        <dbReference type="ARBA" id="ARBA00022723"/>
    </source>
</evidence>
<comment type="caution">
    <text evidence="9">The sequence shown here is derived from an EMBL/GenBank/DDBJ whole genome shotgun (WGS) entry which is preliminary data.</text>
</comment>
<keyword evidence="5" id="KW-0408">Iron</keyword>
<dbReference type="Proteomes" id="UP000649151">
    <property type="component" value="Unassembled WGS sequence"/>
</dbReference>
<dbReference type="InterPro" id="IPR015421">
    <property type="entry name" value="PyrdxlP-dep_Trfase_major"/>
</dbReference>
<evidence type="ECO:0000256" key="6">
    <source>
        <dbReference type="ARBA" id="ARBA00023014"/>
    </source>
</evidence>